<keyword evidence="2" id="KW-0808">Transferase</keyword>
<dbReference type="EMBL" id="QBMN01000146">
    <property type="protein sequence ID" value="PZO36283.1"/>
    <property type="molecule type" value="Genomic_DNA"/>
</dbReference>
<dbReference type="CDD" id="cd00761">
    <property type="entry name" value="Glyco_tranf_GTA_type"/>
    <property type="match status" value="1"/>
</dbReference>
<name>A0A2W4VTT0_9CYAN</name>
<dbReference type="PANTHER" id="PTHR43685">
    <property type="entry name" value="GLYCOSYLTRANSFERASE"/>
    <property type="match status" value="1"/>
</dbReference>
<feature type="domain" description="Glycosyltransferase 2-like" evidence="1">
    <location>
        <begin position="11"/>
        <end position="172"/>
    </location>
</feature>
<dbReference type="Gene3D" id="3.90.550.10">
    <property type="entry name" value="Spore Coat Polysaccharide Biosynthesis Protein SpsA, Chain A"/>
    <property type="match status" value="1"/>
</dbReference>
<dbReference type="InterPro" id="IPR001173">
    <property type="entry name" value="Glyco_trans_2-like"/>
</dbReference>
<proteinExistence type="predicted"/>
<dbReference type="Proteomes" id="UP000249081">
    <property type="component" value="Unassembled WGS sequence"/>
</dbReference>
<evidence type="ECO:0000259" key="1">
    <source>
        <dbReference type="Pfam" id="PF00535"/>
    </source>
</evidence>
<dbReference type="Pfam" id="PF00535">
    <property type="entry name" value="Glycos_transf_2"/>
    <property type="match status" value="1"/>
</dbReference>
<reference evidence="3" key="1">
    <citation type="submission" date="2018-04" db="EMBL/GenBank/DDBJ databases">
        <authorList>
            <person name="Cornet L."/>
        </authorList>
    </citation>
    <scope>NUCLEOTIDE SEQUENCE [LARGE SCALE GENOMIC DNA]</scope>
</reference>
<accession>A0A2W4VTT0</accession>
<dbReference type="InterPro" id="IPR029044">
    <property type="entry name" value="Nucleotide-diphossugar_trans"/>
</dbReference>
<evidence type="ECO:0000313" key="3">
    <source>
        <dbReference type="Proteomes" id="UP000249081"/>
    </source>
</evidence>
<comment type="caution">
    <text evidence="2">The sequence shown here is derived from an EMBL/GenBank/DDBJ whole genome shotgun (WGS) entry which is preliminary data.</text>
</comment>
<organism evidence="2 3">
    <name type="scientific">Shackletoniella antarctica</name>
    <dbReference type="NCBI Taxonomy" id="268115"/>
    <lineage>
        <taxon>Bacteria</taxon>
        <taxon>Bacillati</taxon>
        <taxon>Cyanobacteriota</taxon>
        <taxon>Cyanophyceae</taxon>
        <taxon>Oculatellales</taxon>
        <taxon>Oculatellaceae</taxon>
        <taxon>Shackletoniella</taxon>
    </lineage>
</organism>
<dbReference type="InterPro" id="IPR050834">
    <property type="entry name" value="Glycosyltransf_2"/>
</dbReference>
<dbReference type="SUPFAM" id="SSF53448">
    <property type="entry name" value="Nucleotide-diphospho-sugar transferases"/>
    <property type="match status" value="1"/>
</dbReference>
<protein>
    <submittedName>
        <fullName evidence="2">Glycosyl transferase family 2</fullName>
    </submittedName>
</protein>
<dbReference type="PANTHER" id="PTHR43685:SF2">
    <property type="entry name" value="GLYCOSYLTRANSFERASE 2-LIKE DOMAIN-CONTAINING PROTEIN"/>
    <property type="match status" value="1"/>
</dbReference>
<gene>
    <name evidence="2" type="ORF">DCF17_17510</name>
</gene>
<dbReference type="GO" id="GO:0016740">
    <property type="term" value="F:transferase activity"/>
    <property type="evidence" value="ECO:0007669"/>
    <property type="project" value="UniProtKB-KW"/>
</dbReference>
<reference evidence="2 3" key="2">
    <citation type="submission" date="2018-06" db="EMBL/GenBank/DDBJ databases">
        <title>Metagenomic assembly of (sub)arctic Cyanobacteria and their associated microbiome from non-axenic cultures.</title>
        <authorList>
            <person name="Baurain D."/>
        </authorList>
    </citation>
    <scope>NUCLEOTIDE SEQUENCE [LARGE SCALE GENOMIC DNA]</scope>
    <source>
        <strain evidence="2">ULC041bin1</strain>
    </source>
</reference>
<dbReference type="AlphaFoldDB" id="A0A2W4VTT0"/>
<sequence>MVHGAVDPMVSVVIPVYNDSERLGVCLTALARQTYPKSRYEVIVIDNGSDRADLIQAVAAPYPNVAVAFETTPGSYAARNRGLDLAAGDVIAFTDADCIPADNWLQQGIEQLQGLAQGGQVVGKVEVFFANPERPTPVDLYESITAFPQERLLQKLHGGATANMLAGRHVFDRVGLFNAQLRSHGDLEWGQRVYSQGFQQVYAESVVVWHPTRSSLRALIRRTQRLAGGSYALHTQQSKTIWQRHMVFLRALAQNLVPPIFFALRALFDGRLKGGRQKLQVSLVMVLVRYVSAFEILRLKLGGTPCRD</sequence>
<evidence type="ECO:0000313" key="2">
    <source>
        <dbReference type="EMBL" id="PZO36283.1"/>
    </source>
</evidence>